<dbReference type="InterPro" id="IPR055170">
    <property type="entry name" value="GFO_IDH_MocA-like_dom"/>
</dbReference>
<name>A0A5A8DC43_CAFRO</name>
<comment type="similarity">
    <text evidence="1">Belongs to the Gfo/Idh/MocA family.</text>
</comment>
<feature type="domain" description="GFO/IDH/MocA-like oxidoreductase" evidence="3">
    <location>
        <begin position="147"/>
        <end position="263"/>
    </location>
</feature>
<feature type="domain" description="Gfo/Idh/MocA-like oxidoreductase N-terminal" evidence="2">
    <location>
        <begin position="10"/>
        <end position="132"/>
    </location>
</feature>
<dbReference type="EMBL" id="VLTM01000029">
    <property type="protein sequence ID" value="KAA0162174.1"/>
    <property type="molecule type" value="Genomic_DNA"/>
</dbReference>
<evidence type="ECO:0000259" key="2">
    <source>
        <dbReference type="Pfam" id="PF01408"/>
    </source>
</evidence>
<dbReference type="SUPFAM" id="SSF55347">
    <property type="entry name" value="Glyceraldehyde-3-phosphate dehydrogenase-like, C-terminal domain"/>
    <property type="match status" value="1"/>
</dbReference>
<dbReference type="InterPro" id="IPR036291">
    <property type="entry name" value="NAD(P)-bd_dom_sf"/>
</dbReference>
<organism evidence="4 5">
    <name type="scientific">Cafeteria roenbergensis</name>
    <name type="common">Marine flagellate</name>
    <dbReference type="NCBI Taxonomy" id="33653"/>
    <lineage>
        <taxon>Eukaryota</taxon>
        <taxon>Sar</taxon>
        <taxon>Stramenopiles</taxon>
        <taxon>Bigyra</taxon>
        <taxon>Opalozoa</taxon>
        <taxon>Bicosoecida</taxon>
        <taxon>Cafeteriaceae</taxon>
        <taxon>Cafeteria</taxon>
    </lineage>
</organism>
<dbReference type="Pfam" id="PF01408">
    <property type="entry name" value="GFO_IDH_MocA"/>
    <property type="match status" value="1"/>
</dbReference>
<dbReference type="SUPFAM" id="SSF51735">
    <property type="entry name" value="NAD(P)-binding Rossmann-fold domains"/>
    <property type="match status" value="1"/>
</dbReference>
<dbReference type="Proteomes" id="UP000325113">
    <property type="component" value="Unassembled WGS sequence"/>
</dbReference>
<evidence type="ECO:0000313" key="4">
    <source>
        <dbReference type="EMBL" id="KAA0162174.1"/>
    </source>
</evidence>
<proteinExistence type="inferred from homology"/>
<protein>
    <submittedName>
        <fullName evidence="4">Uncharacterized protein</fullName>
    </submittedName>
</protein>
<evidence type="ECO:0000256" key="1">
    <source>
        <dbReference type="ARBA" id="ARBA00010928"/>
    </source>
</evidence>
<reference evidence="4 5" key="1">
    <citation type="submission" date="2019-07" db="EMBL/GenBank/DDBJ databases">
        <title>Genomes of Cafeteria roenbergensis.</title>
        <authorList>
            <person name="Fischer M.G."/>
            <person name="Hackl T."/>
            <person name="Roman M."/>
        </authorList>
    </citation>
    <scope>NUCLEOTIDE SEQUENCE [LARGE SCALE GENOMIC DNA]</scope>
    <source>
        <strain evidence="4 5">Cflag</strain>
    </source>
</reference>
<accession>A0A5A8DC43</accession>
<sequence length="367" mass="38739">MAAAADVPALRWGVMGCANIAKKNVKAIKAAAGNTLVAVASRSQERAAAWAAEQGLDTESGAVTAHGSYDELLADERVQAVYMPLPTTMHLEWVRKAAAAGKHVLVEKPVAVCAADLRLMAEACAAAGVVLMDGVMFMHHERLPRMGALLGAGELGAAERVVSGFSFPADKAFLEGDIRVKADCDPLGCVGDLGWYNVRFSLWAFGYEMPERVSAVTSRWTDGGRVPTETSATLVFSGGRHSTFACGFHTAFSQWAEVGTSGGLLRLDDFVVAAGPDSVRYTVRRPGGLIDDARRVAPVTETETEVLGCNQEASMFETFAACVRAGAASEAAAFWPEISLKTQLVVDAIMQSSKEGGKLVDVAPVSV</sequence>
<dbReference type="AlphaFoldDB" id="A0A5A8DC43"/>
<gene>
    <name evidence="4" type="ORF">FNF31_03409</name>
</gene>
<dbReference type="Pfam" id="PF22725">
    <property type="entry name" value="GFO_IDH_MocA_C3"/>
    <property type="match status" value="1"/>
</dbReference>
<dbReference type="Gene3D" id="3.30.360.10">
    <property type="entry name" value="Dihydrodipicolinate Reductase, domain 2"/>
    <property type="match status" value="1"/>
</dbReference>
<dbReference type="Gene3D" id="3.40.50.720">
    <property type="entry name" value="NAD(P)-binding Rossmann-like Domain"/>
    <property type="match status" value="1"/>
</dbReference>
<dbReference type="GO" id="GO:0000166">
    <property type="term" value="F:nucleotide binding"/>
    <property type="evidence" value="ECO:0007669"/>
    <property type="project" value="InterPro"/>
</dbReference>
<evidence type="ECO:0000259" key="3">
    <source>
        <dbReference type="Pfam" id="PF22725"/>
    </source>
</evidence>
<dbReference type="InterPro" id="IPR000683">
    <property type="entry name" value="Gfo/Idh/MocA-like_OxRdtase_N"/>
</dbReference>
<dbReference type="PANTHER" id="PTHR46368">
    <property type="match status" value="1"/>
</dbReference>
<dbReference type="PANTHER" id="PTHR46368:SF4">
    <property type="entry name" value="OS10G0403700 PROTEIN"/>
    <property type="match status" value="1"/>
</dbReference>
<evidence type="ECO:0000313" key="5">
    <source>
        <dbReference type="Proteomes" id="UP000325113"/>
    </source>
</evidence>
<comment type="caution">
    <text evidence="4">The sequence shown here is derived from an EMBL/GenBank/DDBJ whole genome shotgun (WGS) entry which is preliminary data.</text>
</comment>